<name>A0ABU5ZEY0_9BACL</name>
<evidence type="ECO:0000313" key="3">
    <source>
        <dbReference type="Proteomes" id="UP001310386"/>
    </source>
</evidence>
<dbReference type="PANTHER" id="PTHR43031">
    <property type="entry name" value="FAD-DEPENDENT OXIDOREDUCTASE"/>
    <property type="match status" value="1"/>
</dbReference>
<dbReference type="SMART" id="SM00450">
    <property type="entry name" value="RHOD"/>
    <property type="match status" value="2"/>
</dbReference>
<feature type="domain" description="Rhodanese" evidence="1">
    <location>
        <begin position="123"/>
        <end position="211"/>
    </location>
</feature>
<comment type="caution">
    <text evidence="2">The sequence shown here is derived from an EMBL/GenBank/DDBJ whole genome shotgun (WGS) entry which is preliminary data.</text>
</comment>
<proteinExistence type="predicted"/>
<organism evidence="2 3">
    <name type="scientific">Ferviditalea candida</name>
    <dbReference type="NCBI Taxonomy" id="3108399"/>
    <lineage>
        <taxon>Bacteria</taxon>
        <taxon>Bacillati</taxon>
        <taxon>Bacillota</taxon>
        <taxon>Bacilli</taxon>
        <taxon>Bacillales</taxon>
        <taxon>Paenibacillaceae</taxon>
        <taxon>Ferviditalea</taxon>
    </lineage>
</organism>
<dbReference type="CDD" id="cd00158">
    <property type="entry name" value="RHOD"/>
    <property type="match status" value="1"/>
</dbReference>
<dbReference type="PANTHER" id="PTHR43031:SF1">
    <property type="entry name" value="PYRIDINE NUCLEOTIDE-DISULPHIDE OXIDOREDUCTASE"/>
    <property type="match status" value="1"/>
</dbReference>
<dbReference type="SUPFAM" id="SSF52821">
    <property type="entry name" value="Rhodanese/Cell cycle control phosphatase"/>
    <property type="match status" value="2"/>
</dbReference>
<keyword evidence="3" id="KW-1185">Reference proteome</keyword>
<dbReference type="RefSeq" id="WP_371753164.1">
    <property type="nucleotide sequence ID" value="NZ_JAYJLD010000005.1"/>
</dbReference>
<accession>A0ABU5ZEY0</accession>
<evidence type="ECO:0000259" key="1">
    <source>
        <dbReference type="PROSITE" id="PS50206"/>
    </source>
</evidence>
<dbReference type="PROSITE" id="PS50206">
    <property type="entry name" value="RHODANESE_3"/>
    <property type="match status" value="2"/>
</dbReference>
<protein>
    <submittedName>
        <fullName evidence="2">Rhodanese-like domain-containing protein</fullName>
    </submittedName>
</protein>
<dbReference type="InterPro" id="IPR001763">
    <property type="entry name" value="Rhodanese-like_dom"/>
</dbReference>
<reference evidence="2" key="1">
    <citation type="submission" date="2023-12" db="EMBL/GenBank/DDBJ databases">
        <title>Fervidustalea candida gen. nov., sp. nov., a novel member of the family Paenibacillaceae isolated from a geothermal area.</title>
        <authorList>
            <person name="Li W.-J."/>
            <person name="Jiao J.-Y."/>
            <person name="Chen Y."/>
        </authorList>
    </citation>
    <scope>NUCLEOTIDE SEQUENCE</scope>
    <source>
        <strain evidence="2">SYSU GA230002</strain>
    </source>
</reference>
<sequence length="211" mass="23998">MMSALKEYAPKVAHDLLKSDHSVVFADIRPEPQFNEAHAVGAINVPYKEETFPQTVKKLLPDEKSLILIGDDPQAVDKATVVLRESGYPVIGFLNWRNWEDERFPATALSEITAQHVNERFRQDKEMVLIDVRSREEWEKEHIPNARNIPLPELEKNIREFNPDQDIVTVCGIGGGRSAAAYSILRRHGFHNARLLKGGVQAWKNENLPVE</sequence>
<gene>
    <name evidence="2" type="ORF">VF724_05175</name>
</gene>
<feature type="domain" description="Rhodanese" evidence="1">
    <location>
        <begin position="19"/>
        <end position="108"/>
    </location>
</feature>
<dbReference type="InterPro" id="IPR036873">
    <property type="entry name" value="Rhodanese-like_dom_sf"/>
</dbReference>
<dbReference type="Gene3D" id="3.40.250.10">
    <property type="entry name" value="Rhodanese-like domain"/>
    <property type="match status" value="2"/>
</dbReference>
<dbReference type="InterPro" id="IPR050229">
    <property type="entry name" value="GlpE_sulfurtransferase"/>
</dbReference>
<dbReference type="Proteomes" id="UP001310386">
    <property type="component" value="Unassembled WGS sequence"/>
</dbReference>
<dbReference type="Pfam" id="PF00581">
    <property type="entry name" value="Rhodanese"/>
    <property type="match status" value="2"/>
</dbReference>
<dbReference type="EMBL" id="JAYJLD010000005">
    <property type="protein sequence ID" value="MEB3101050.1"/>
    <property type="molecule type" value="Genomic_DNA"/>
</dbReference>
<evidence type="ECO:0000313" key="2">
    <source>
        <dbReference type="EMBL" id="MEB3101050.1"/>
    </source>
</evidence>